<dbReference type="GO" id="GO:0070929">
    <property type="term" value="P:trans-translation"/>
    <property type="evidence" value="ECO:0007669"/>
    <property type="project" value="UniProtKB-UniRule"/>
</dbReference>
<dbReference type="InterPro" id="IPR020081">
    <property type="entry name" value="SsrA-bd_prot_CS"/>
</dbReference>
<dbReference type="SUPFAM" id="SSF74982">
    <property type="entry name" value="Small protein B (SmpB)"/>
    <property type="match status" value="1"/>
</dbReference>
<dbReference type="Proteomes" id="UP000316199">
    <property type="component" value="Unassembled WGS sequence"/>
</dbReference>
<evidence type="ECO:0000256" key="2">
    <source>
        <dbReference type="ARBA" id="ARBA00022884"/>
    </source>
</evidence>
<proteinExistence type="inferred from homology"/>
<dbReference type="GO" id="GO:0005829">
    <property type="term" value="C:cytosol"/>
    <property type="evidence" value="ECO:0007669"/>
    <property type="project" value="TreeGrafter"/>
</dbReference>
<dbReference type="Gene3D" id="2.40.280.10">
    <property type="match status" value="1"/>
</dbReference>
<dbReference type="PANTHER" id="PTHR30308:SF2">
    <property type="entry name" value="SSRA-BINDING PROTEIN"/>
    <property type="match status" value="1"/>
</dbReference>
<reference evidence="4 5" key="1">
    <citation type="submission" date="2019-02" db="EMBL/GenBank/DDBJ databases">
        <title>Prokaryotic population dynamics and viral predation in marine succession experiment using metagenomics: the confinement effect.</title>
        <authorList>
            <person name="Haro-Moreno J.M."/>
            <person name="Rodriguez-Valera F."/>
            <person name="Lopez-Perez M."/>
        </authorList>
    </citation>
    <scope>NUCLEOTIDE SEQUENCE [LARGE SCALE GENOMIC DNA]</scope>
    <source>
        <strain evidence="4">MED-G157</strain>
    </source>
</reference>
<comment type="function">
    <text evidence="3">Required for rescue of stalled ribosomes mediated by trans-translation. Binds to transfer-messenger RNA (tmRNA), required for stable association of tmRNA with ribosomes. tmRNA and SmpB together mimic tRNA shape, replacing the anticodon stem-loop with SmpB. tmRNA is encoded by the ssrA gene; the 2 termini fold to resemble tRNA(Ala) and it encodes a 'tag peptide', a short internal open reading frame. During trans-translation Ala-aminoacylated tmRNA acts like a tRNA, entering the A-site of stalled ribosomes, displacing the stalled mRNA. The ribosome then switches to translate the ORF on the tmRNA; the nascent peptide is terminated with the 'tag peptide' encoded by the tmRNA and targeted for degradation. The ribosome is freed to recommence translation, which seems to be the essential function of trans-translation.</text>
</comment>
<sequence>MTKKSNPGTIAQNKKARFEYSLHETFEAGVELAGWEVKALRDGKAQLTDTYALLKNGEAFLLGCNITPLKTASTHVLADPKRTRKLLLHKKELAKLIGATKVKGQTCIPLALYWKGNRVKCEIALATGKKSHDKRASIKEREWKIDKQRTMKEYNR</sequence>
<dbReference type="NCBIfam" id="NF003843">
    <property type="entry name" value="PRK05422.1"/>
    <property type="match status" value="1"/>
</dbReference>
<dbReference type="EMBL" id="SHAG01000008">
    <property type="protein sequence ID" value="RZO76772.1"/>
    <property type="molecule type" value="Genomic_DNA"/>
</dbReference>
<dbReference type="InterPro" id="IPR000037">
    <property type="entry name" value="SsrA-bd_prot"/>
</dbReference>
<evidence type="ECO:0000313" key="5">
    <source>
        <dbReference type="Proteomes" id="UP000316199"/>
    </source>
</evidence>
<comment type="caution">
    <text evidence="4">The sequence shown here is derived from an EMBL/GenBank/DDBJ whole genome shotgun (WGS) entry which is preliminary data.</text>
</comment>
<evidence type="ECO:0000256" key="3">
    <source>
        <dbReference type="HAMAP-Rule" id="MF_00023"/>
    </source>
</evidence>
<dbReference type="PANTHER" id="PTHR30308">
    <property type="entry name" value="TMRNA-BINDING COMPONENT OF TRANS-TRANSLATION TAGGING COMPLEX"/>
    <property type="match status" value="1"/>
</dbReference>
<dbReference type="AlphaFoldDB" id="A0A520S2S5"/>
<accession>A0A520S2S5</accession>
<keyword evidence="2 3" id="KW-0694">RNA-binding</keyword>
<comment type="subcellular location">
    <subcellularLocation>
        <location evidence="3">Cytoplasm</location>
    </subcellularLocation>
    <text evidence="3">The tmRNA-SmpB complex associates with stalled 70S ribosomes.</text>
</comment>
<dbReference type="GO" id="GO:0070930">
    <property type="term" value="P:trans-translation-dependent protein tagging"/>
    <property type="evidence" value="ECO:0007669"/>
    <property type="project" value="TreeGrafter"/>
</dbReference>
<dbReference type="GO" id="GO:0003723">
    <property type="term" value="F:RNA binding"/>
    <property type="evidence" value="ECO:0007669"/>
    <property type="project" value="UniProtKB-UniRule"/>
</dbReference>
<dbReference type="InterPro" id="IPR023620">
    <property type="entry name" value="SmpB"/>
</dbReference>
<dbReference type="PROSITE" id="PS01317">
    <property type="entry name" value="SSRP"/>
    <property type="match status" value="1"/>
</dbReference>
<dbReference type="Pfam" id="PF01668">
    <property type="entry name" value="SmpB"/>
    <property type="match status" value="1"/>
</dbReference>
<comment type="similarity">
    <text evidence="3">Belongs to the SmpB family.</text>
</comment>
<dbReference type="NCBIfam" id="TIGR00086">
    <property type="entry name" value="smpB"/>
    <property type="match status" value="1"/>
</dbReference>
<keyword evidence="1 3" id="KW-0963">Cytoplasm</keyword>
<gene>
    <name evidence="3 4" type="primary">smpB</name>
    <name evidence="4" type="ORF">EVA68_03540</name>
</gene>
<dbReference type="CDD" id="cd09294">
    <property type="entry name" value="SmpB"/>
    <property type="match status" value="1"/>
</dbReference>
<name>A0A520S2S5_9GAMM</name>
<dbReference type="HAMAP" id="MF_00023">
    <property type="entry name" value="SmpB"/>
    <property type="match status" value="1"/>
</dbReference>
<organism evidence="4 5">
    <name type="scientific">OM182 bacterium</name>
    <dbReference type="NCBI Taxonomy" id="2510334"/>
    <lineage>
        <taxon>Bacteria</taxon>
        <taxon>Pseudomonadati</taxon>
        <taxon>Pseudomonadota</taxon>
        <taxon>Gammaproteobacteria</taxon>
        <taxon>OMG group</taxon>
        <taxon>OM182 clade</taxon>
    </lineage>
</organism>
<evidence type="ECO:0000256" key="1">
    <source>
        <dbReference type="ARBA" id="ARBA00022490"/>
    </source>
</evidence>
<evidence type="ECO:0000313" key="4">
    <source>
        <dbReference type="EMBL" id="RZO76772.1"/>
    </source>
</evidence>
<protein>
    <recommendedName>
        <fullName evidence="3">SsrA-binding protein</fullName>
    </recommendedName>
    <alternativeName>
        <fullName evidence="3">Small protein B</fullName>
    </alternativeName>
</protein>